<accession>A0A1Y5SH58</accession>
<dbReference type="PANTHER" id="PTHR35369">
    <property type="entry name" value="BLR3025 PROTEIN-RELATED"/>
    <property type="match status" value="1"/>
</dbReference>
<proteinExistence type="predicted"/>
<reference evidence="2 3" key="1">
    <citation type="submission" date="2017-03" db="EMBL/GenBank/DDBJ databases">
        <authorList>
            <person name="Afonso C.L."/>
            <person name="Miller P.J."/>
            <person name="Scott M.A."/>
            <person name="Spackman E."/>
            <person name="Goraichik I."/>
            <person name="Dimitrov K.M."/>
            <person name="Suarez D.L."/>
            <person name="Swayne D.E."/>
        </authorList>
    </citation>
    <scope>NUCLEOTIDE SEQUENCE [LARGE SCALE GENOMIC DNA]</scope>
    <source>
        <strain evidence="2 3">CECT 7691</strain>
    </source>
</reference>
<evidence type="ECO:0000313" key="3">
    <source>
        <dbReference type="Proteomes" id="UP000193200"/>
    </source>
</evidence>
<dbReference type="SUPFAM" id="SSF56672">
    <property type="entry name" value="DNA/RNA polymerases"/>
    <property type="match status" value="1"/>
</dbReference>
<dbReference type="GO" id="GO:0006281">
    <property type="term" value="P:DNA repair"/>
    <property type="evidence" value="ECO:0007669"/>
    <property type="project" value="TreeGrafter"/>
</dbReference>
<dbReference type="CDD" id="cd03468">
    <property type="entry name" value="PolY_like"/>
    <property type="match status" value="1"/>
</dbReference>
<dbReference type="InterPro" id="IPR050356">
    <property type="entry name" value="SulA_CellDiv_inhibitor"/>
</dbReference>
<dbReference type="PANTHER" id="PTHR35369:SF2">
    <property type="entry name" value="BLR3025 PROTEIN"/>
    <property type="match status" value="1"/>
</dbReference>
<protein>
    <submittedName>
        <fullName evidence="2">DNA polymerase IV</fullName>
    </submittedName>
</protein>
<organism evidence="2 3">
    <name type="scientific">Oceanibacterium hippocampi</name>
    <dbReference type="NCBI Taxonomy" id="745714"/>
    <lineage>
        <taxon>Bacteria</taxon>
        <taxon>Pseudomonadati</taxon>
        <taxon>Pseudomonadota</taxon>
        <taxon>Alphaproteobacteria</taxon>
        <taxon>Sneathiellales</taxon>
        <taxon>Sneathiellaceae</taxon>
        <taxon>Oceanibacterium</taxon>
    </lineage>
</organism>
<gene>
    <name evidence="2" type="ORF">OCH7691_01625</name>
</gene>
<keyword evidence="3" id="KW-1185">Reference proteome</keyword>
<dbReference type="EMBL" id="FWFR01000001">
    <property type="protein sequence ID" value="SLN39002.1"/>
    <property type="molecule type" value="Genomic_DNA"/>
</dbReference>
<dbReference type="AlphaFoldDB" id="A0A1Y5SH58"/>
<name>A0A1Y5SH58_9PROT</name>
<dbReference type="InParanoid" id="A0A1Y5SH58"/>
<dbReference type="InterPro" id="IPR043502">
    <property type="entry name" value="DNA/RNA_pol_sf"/>
</dbReference>
<evidence type="ECO:0000256" key="1">
    <source>
        <dbReference type="ARBA" id="ARBA00022763"/>
    </source>
</evidence>
<keyword evidence="1" id="KW-0227">DNA damage</keyword>
<sequence length="486" mass="51773">MRLAAVDAVAAGEGVGPGMTLADARAVLPSLRVAMADPVGDRAALEALADWCGRWSPWTATDGADGLVLEITGVAHLFGGEEAFAALIAGTLDGLGLSARIAVADSPAAGWALARFADAGGRPLIVPAGEGAAALDPLPVAALRLEADTVAALDGLGLRTIGALAGLARGPLVHRFGPGVMRRLDRALAREDEPVTPRRPPAACRSRLAWPEPIGHLADIEAATGQLLDTLVDMLDRRGEGARRLELALYRVDGEVRRVTVGTSLPSRTSGHLMRLFRERIGDLDLGFGVETMILSCLVAAPLPPRQAALPADRAAGADPAARPGLTASAAMESLGELVDRLENRLGPRRVVRARPFGSHLPERAVERVPALGEPFSGGVTWPGGIVRPLRLLPVPEPVEVEAAGPGAVPDFFRWRRIGYRVARAEGPERLGPEWWHEVAAQSRDYYRIEDLEGRRFWLFRQGLLRERGPAAERAGLDWFLHGLFA</sequence>
<evidence type="ECO:0000313" key="2">
    <source>
        <dbReference type="EMBL" id="SLN39002.1"/>
    </source>
</evidence>
<dbReference type="Proteomes" id="UP000193200">
    <property type="component" value="Unassembled WGS sequence"/>
</dbReference>